<dbReference type="EMBL" id="CP029550">
    <property type="protein sequence ID" value="AWN42649.1"/>
    <property type="molecule type" value="Genomic_DNA"/>
</dbReference>
<dbReference type="InterPro" id="IPR010234">
    <property type="entry name" value="Phasin_subfam-2"/>
</dbReference>
<accession>A0A2U8W9I4</accession>
<dbReference type="KEGG" id="mets:DK389_21740"/>
<evidence type="ECO:0000259" key="2">
    <source>
        <dbReference type="Pfam" id="PF09361"/>
    </source>
</evidence>
<dbReference type="AlphaFoldDB" id="A0A2U8W9I4"/>
<evidence type="ECO:0000256" key="1">
    <source>
        <dbReference type="SAM" id="MobiDB-lite"/>
    </source>
</evidence>
<dbReference type="RefSeq" id="WP_109892737.1">
    <property type="nucleotide sequence ID" value="NZ_CP029550.1"/>
</dbReference>
<reference evidence="4" key="1">
    <citation type="submission" date="2018-05" db="EMBL/GenBank/DDBJ databases">
        <title>Complete Genome Sequence of Methylobacterium sp. 17SD2-17.</title>
        <authorList>
            <person name="Srinivasan S."/>
        </authorList>
    </citation>
    <scope>NUCLEOTIDE SEQUENCE [LARGE SCALE GENOMIC DNA]</scope>
    <source>
        <strain evidence="4">17SD2-17</strain>
    </source>
</reference>
<dbReference type="InterPro" id="IPR018968">
    <property type="entry name" value="Phasin"/>
</dbReference>
<dbReference type="NCBIfam" id="TIGR01985">
    <property type="entry name" value="phasin_2"/>
    <property type="match status" value="1"/>
</dbReference>
<protein>
    <submittedName>
        <fullName evidence="3">Phasin</fullName>
    </submittedName>
</protein>
<name>A0A2U8W9I4_9HYPH</name>
<organism evidence="3 4">
    <name type="scientific">Methylobacterium durans</name>
    <dbReference type="NCBI Taxonomy" id="2202825"/>
    <lineage>
        <taxon>Bacteria</taxon>
        <taxon>Pseudomonadati</taxon>
        <taxon>Pseudomonadota</taxon>
        <taxon>Alphaproteobacteria</taxon>
        <taxon>Hyphomicrobiales</taxon>
        <taxon>Methylobacteriaceae</taxon>
        <taxon>Methylobacterium</taxon>
    </lineage>
</organism>
<dbReference type="OrthoDB" id="7856369at2"/>
<keyword evidence="4" id="KW-1185">Reference proteome</keyword>
<dbReference type="Pfam" id="PF09361">
    <property type="entry name" value="Phasin_2"/>
    <property type="match status" value="1"/>
</dbReference>
<sequence length="158" mass="16989">MNDTPRFEIPDSMRDLAEKSVGQARQAFDSFISTARRTSAQVQDSAESARQSAAEMTARSFQAAEQNVHAAFDFAQKLARANSAQEAMQLQSEFTRSQFAAMQAQAKELGGMAQGAMRQGAEQARSALQQNVDQTRNATHESAGAMEGTAAGVNKTVP</sequence>
<feature type="region of interest" description="Disordered" evidence="1">
    <location>
        <begin position="111"/>
        <end position="158"/>
    </location>
</feature>
<evidence type="ECO:0000313" key="4">
    <source>
        <dbReference type="Proteomes" id="UP000245926"/>
    </source>
</evidence>
<feature type="domain" description="Phasin" evidence="2">
    <location>
        <begin position="30"/>
        <end position="121"/>
    </location>
</feature>
<feature type="compositionally biased region" description="Low complexity" evidence="1">
    <location>
        <begin position="111"/>
        <end position="125"/>
    </location>
</feature>
<gene>
    <name evidence="3" type="ORF">DK389_21740</name>
</gene>
<feature type="compositionally biased region" description="Polar residues" evidence="1">
    <location>
        <begin position="126"/>
        <end position="137"/>
    </location>
</feature>
<evidence type="ECO:0000313" key="3">
    <source>
        <dbReference type="EMBL" id="AWN42649.1"/>
    </source>
</evidence>
<dbReference type="Proteomes" id="UP000245926">
    <property type="component" value="Chromosome"/>
</dbReference>
<proteinExistence type="predicted"/>